<dbReference type="Gene3D" id="2.30.30.40">
    <property type="entry name" value="SH3 Domains"/>
    <property type="match status" value="1"/>
</dbReference>
<feature type="domain" description="N-acetylmuramoyl-L-alanine amidase" evidence="5">
    <location>
        <begin position="13"/>
        <end position="180"/>
    </location>
</feature>
<dbReference type="AlphaFoldDB" id="Q12NJ5"/>
<keyword evidence="4" id="KW-0961">Cell wall biogenesis/degradation</keyword>
<dbReference type="EC" id="3.5.1.28" evidence="2"/>
<dbReference type="HOGENOM" id="CLU_077594_0_0_6"/>
<reference evidence="6 7" key="1">
    <citation type="submission" date="2006-03" db="EMBL/GenBank/DDBJ databases">
        <title>Complete sequence of Shewanella denitrificans OS217.</title>
        <authorList>
            <consortium name="US DOE Joint Genome Institute"/>
            <person name="Copeland A."/>
            <person name="Lucas S."/>
            <person name="Lapidus A."/>
            <person name="Barry K."/>
            <person name="Detter J.C."/>
            <person name="Glavina del Rio T."/>
            <person name="Hammon N."/>
            <person name="Israni S."/>
            <person name="Dalin E."/>
            <person name="Tice H."/>
            <person name="Pitluck S."/>
            <person name="Brettin T."/>
            <person name="Bruce D."/>
            <person name="Han C."/>
            <person name="Tapia R."/>
            <person name="Gilna P."/>
            <person name="Kiss H."/>
            <person name="Schmutz J."/>
            <person name="Larimer F."/>
            <person name="Land M."/>
            <person name="Hauser L."/>
            <person name="Kyrpides N."/>
            <person name="Lykidis A."/>
            <person name="Richardson P."/>
        </authorList>
    </citation>
    <scope>NUCLEOTIDE SEQUENCE [LARGE SCALE GENOMIC DNA]</scope>
    <source>
        <strain evidence="7">OS217 / ATCC BAA-1090 / DSM 15013</strain>
    </source>
</reference>
<comment type="catalytic activity">
    <reaction evidence="1">
        <text>Hydrolyzes the link between N-acetylmuramoyl residues and L-amino acid residues in certain cell-wall glycopeptides.</text>
        <dbReference type="EC" id="3.5.1.28"/>
    </reaction>
</comment>
<dbReference type="InterPro" id="IPR051206">
    <property type="entry name" value="NAMLAA_amidase_2"/>
</dbReference>
<dbReference type="PANTHER" id="PTHR30417:SF1">
    <property type="entry name" value="N-ACETYLMURAMOYL-L-ALANINE AMIDASE AMID"/>
    <property type="match status" value="1"/>
</dbReference>
<dbReference type="RefSeq" id="WP_011496139.1">
    <property type="nucleotide sequence ID" value="NC_007954.1"/>
</dbReference>
<dbReference type="InterPro" id="IPR036505">
    <property type="entry name" value="Amidase/PGRP_sf"/>
</dbReference>
<dbReference type="Gene3D" id="3.40.80.10">
    <property type="entry name" value="Peptidoglycan recognition protein-like"/>
    <property type="match status" value="1"/>
</dbReference>
<organism evidence="6 7">
    <name type="scientific">Shewanella denitrificans (strain OS217 / ATCC BAA-1090 / DSM 15013)</name>
    <dbReference type="NCBI Taxonomy" id="318161"/>
    <lineage>
        <taxon>Bacteria</taxon>
        <taxon>Pseudomonadati</taxon>
        <taxon>Pseudomonadota</taxon>
        <taxon>Gammaproteobacteria</taxon>
        <taxon>Alteromonadales</taxon>
        <taxon>Shewanellaceae</taxon>
        <taxon>Shewanella</taxon>
    </lineage>
</organism>
<protein>
    <recommendedName>
        <fullName evidence="2">N-acetylmuramoyl-L-alanine amidase</fullName>
        <ecNumber evidence="2">3.5.1.28</ecNumber>
    </recommendedName>
</protein>
<evidence type="ECO:0000256" key="1">
    <source>
        <dbReference type="ARBA" id="ARBA00001561"/>
    </source>
</evidence>
<dbReference type="GO" id="GO:0009254">
    <property type="term" value="P:peptidoglycan turnover"/>
    <property type="evidence" value="ECO:0007669"/>
    <property type="project" value="TreeGrafter"/>
</dbReference>
<dbReference type="eggNOG" id="COG3023">
    <property type="taxonomic scope" value="Bacteria"/>
</dbReference>
<dbReference type="Proteomes" id="UP000001982">
    <property type="component" value="Chromosome"/>
</dbReference>
<dbReference type="CDD" id="cd06583">
    <property type="entry name" value="PGRP"/>
    <property type="match status" value="1"/>
</dbReference>
<dbReference type="STRING" id="318161.Sden_1697"/>
<dbReference type="GO" id="GO:0008745">
    <property type="term" value="F:N-acetylmuramoyl-L-alanine amidase activity"/>
    <property type="evidence" value="ECO:0007669"/>
    <property type="project" value="UniProtKB-EC"/>
</dbReference>
<evidence type="ECO:0000313" key="6">
    <source>
        <dbReference type="EMBL" id="ABE54981.1"/>
    </source>
</evidence>
<keyword evidence="7" id="KW-1185">Reference proteome</keyword>
<dbReference type="Pfam" id="PF01510">
    <property type="entry name" value="Amidase_2"/>
    <property type="match status" value="1"/>
</dbReference>
<dbReference type="GO" id="GO:0071555">
    <property type="term" value="P:cell wall organization"/>
    <property type="evidence" value="ECO:0007669"/>
    <property type="project" value="UniProtKB-KW"/>
</dbReference>
<gene>
    <name evidence="6" type="ordered locus">Sden_1697</name>
</gene>
<dbReference type="SMART" id="SM00644">
    <property type="entry name" value="Ami_2"/>
    <property type="match status" value="1"/>
</dbReference>
<dbReference type="KEGG" id="sdn:Sden_1697"/>
<proteinExistence type="predicted"/>
<name>Q12NJ5_SHEDO</name>
<evidence type="ECO:0000259" key="5">
    <source>
        <dbReference type="SMART" id="SM00644"/>
    </source>
</evidence>
<evidence type="ECO:0000256" key="2">
    <source>
        <dbReference type="ARBA" id="ARBA00011901"/>
    </source>
</evidence>
<evidence type="ECO:0000256" key="4">
    <source>
        <dbReference type="ARBA" id="ARBA00023316"/>
    </source>
</evidence>
<dbReference type="InterPro" id="IPR002502">
    <property type="entry name" value="Amidase_domain"/>
</dbReference>
<dbReference type="OrthoDB" id="9794842at2"/>
<sequence length="272" mass="30266">MIEGHKLKDIPFYASPNVGEVMIAPPSAVVIHYTGGSTLAGAVEWLINPQAKASAHVVIGEAGDIVQLVPFNQVAWHAGKSHYQGRSNFNRFSIGIELVNPGQLTLVGQQHCAWFGDPYPQERVVKIPQKDSIQEAVWCAYTQAQIIAVKRLLLMLKEYYPINLLVGHDEISPGRKRDPGPAFPMAPLRRTVLDIDRHSHCLEQQSMPQMTGEVVATRLNFRTSIEGALKGAPLVQGQRLTVLEERAGWYKVALQDIGWVKKEFVILKEFEA</sequence>
<accession>Q12NJ5</accession>
<evidence type="ECO:0000313" key="7">
    <source>
        <dbReference type="Proteomes" id="UP000001982"/>
    </source>
</evidence>
<dbReference type="PANTHER" id="PTHR30417">
    <property type="entry name" value="N-ACETYLMURAMOYL-L-ALANINE AMIDASE AMID"/>
    <property type="match status" value="1"/>
</dbReference>
<dbReference type="EMBL" id="CP000302">
    <property type="protein sequence ID" value="ABE54981.1"/>
    <property type="molecule type" value="Genomic_DNA"/>
</dbReference>
<keyword evidence="3" id="KW-0378">Hydrolase</keyword>
<dbReference type="GO" id="GO:0009253">
    <property type="term" value="P:peptidoglycan catabolic process"/>
    <property type="evidence" value="ECO:0007669"/>
    <property type="project" value="InterPro"/>
</dbReference>
<dbReference type="SUPFAM" id="SSF55846">
    <property type="entry name" value="N-acetylmuramoyl-L-alanine amidase-like"/>
    <property type="match status" value="1"/>
</dbReference>
<evidence type="ECO:0000256" key="3">
    <source>
        <dbReference type="ARBA" id="ARBA00022801"/>
    </source>
</evidence>